<evidence type="ECO:0000313" key="1">
    <source>
        <dbReference type="EMBL" id="GAA4314404.1"/>
    </source>
</evidence>
<dbReference type="Gene3D" id="2.60.120.260">
    <property type="entry name" value="Galactose-binding domain-like"/>
    <property type="match status" value="1"/>
</dbReference>
<dbReference type="Gene3D" id="2.60.40.2700">
    <property type="match status" value="1"/>
</dbReference>
<gene>
    <name evidence="1" type="ORF">GCM10023149_10550</name>
</gene>
<protein>
    <recommendedName>
        <fullName evidence="3">Gliding motility-associated C-terminal domain-containing protein</fullName>
    </recommendedName>
</protein>
<dbReference type="Gene3D" id="2.60.40.10">
    <property type="entry name" value="Immunoglobulins"/>
    <property type="match status" value="2"/>
</dbReference>
<keyword evidence="2" id="KW-1185">Reference proteome</keyword>
<dbReference type="Pfam" id="PF13585">
    <property type="entry name" value="CHU_C"/>
    <property type="match status" value="1"/>
</dbReference>
<dbReference type="EMBL" id="BAABFT010000002">
    <property type="protein sequence ID" value="GAA4314404.1"/>
    <property type="molecule type" value="Genomic_DNA"/>
</dbReference>
<reference evidence="2" key="1">
    <citation type="journal article" date="2019" name="Int. J. Syst. Evol. Microbiol.">
        <title>The Global Catalogue of Microorganisms (GCM) 10K type strain sequencing project: providing services to taxonomists for standard genome sequencing and annotation.</title>
        <authorList>
            <consortium name="The Broad Institute Genomics Platform"/>
            <consortium name="The Broad Institute Genome Sequencing Center for Infectious Disease"/>
            <person name="Wu L."/>
            <person name="Ma J."/>
        </authorList>
    </citation>
    <scope>NUCLEOTIDE SEQUENCE [LARGE SCALE GENOMIC DNA]</scope>
    <source>
        <strain evidence="2">JCM 17705</strain>
    </source>
</reference>
<accession>A0ABP8FZU1</accession>
<dbReference type="Proteomes" id="UP001500582">
    <property type="component" value="Unassembled WGS sequence"/>
</dbReference>
<sequence>MLFIPRAGMAQLCTGSLGDPVRKIDFGAGSATHSGALGSAFTSYTYSSADFPTDGSYTIENTTAGSGSVWWSTTDHTGDSGGYMMVVNASFTKTDYFYKAQITGLCPGTTYEFSAWVVNLLRSNDISPPDLTFSILKNDGSVIKTQATGTVPRTSGGPVWVQKGFYFTMPNDVADITIQITNNSNGGAPANDLGLDDITFRPCGPVMQASFSNTSAVTTLAACANTNQTYTLSADVSTGYINPAYQWQVNSGSGYTDIPGATAKTYTVKFEPAIAGIYRYRLASAEATNIGSASCQVVSNELTLNIEVAPESVATVSSPVCEGSPLTLSASSGTTYAWTGPNGFTSALQNPTIQQATTANSGDYEVTVTSSSGCKSTAQVSVLVNPSVTAVLSGDATICEGDNTPLSASGGTSYLWSPVTGLSDATVANPTANPTDNTTYTVMVSNSSGCSATGTVTVNVLKKAGAQAGADLEMMEGQSVTLNGKATGTNVTWFWTPATYLSSTTALNPVADPQSDITYTLHVISADGCGIATDDVNVRVYKKVIVPNTFSPNGDGVNDTWTVTALDTYPASQTRIFNRYGQMLFNSTGYTKAWDGRYMGQPVPAGTYYYVIDVKPGEKLSGWVLVVR</sequence>
<name>A0ABP8FZU1_9SPHI</name>
<dbReference type="InterPro" id="IPR026341">
    <property type="entry name" value="T9SS_type_B"/>
</dbReference>
<evidence type="ECO:0000313" key="2">
    <source>
        <dbReference type="Proteomes" id="UP001500582"/>
    </source>
</evidence>
<dbReference type="InterPro" id="IPR013783">
    <property type="entry name" value="Ig-like_fold"/>
</dbReference>
<dbReference type="NCBIfam" id="TIGR04131">
    <property type="entry name" value="Bac_Flav_CTERM"/>
    <property type="match status" value="1"/>
</dbReference>
<proteinExistence type="predicted"/>
<comment type="caution">
    <text evidence="1">The sequence shown here is derived from an EMBL/GenBank/DDBJ whole genome shotgun (WGS) entry which is preliminary data.</text>
</comment>
<organism evidence="1 2">
    <name type="scientific">Mucilaginibacter gynuensis</name>
    <dbReference type="NCBI Taxonomy" id="1302236"/>
    <lineage>
        <taxon>Bacteria</taxon>
        <taxon>Pseudomonadati</taxon>
        <taxon>Bacteroidota</taxon>
        <taxon>Sphingobacteriia</taxon>
        <taxon>Sphingobacteriales</taxon>
        <taxon>Sphingobacteriaceae</taxon>
        <taxon>Mucilaginibacter</taxon>
    </lineage>
</organism>
<evidence type="ECO:0008006" key="3">
    <source>
        <dbReference type="Google" id="ProtNLM"/>
    </source>
</evidence>